<reference evidence="2" key="2">
    <citation type="submission" date="2020-10" db="UniProtKB">
        <authorList>
            <consortium name="WormBaseParasite"/>
        </authorList>
    </citation>
    <scope>IDENTIFICATION</scope>
</reference>
<dbReference type="Proteomes" id="UP000492821">
    <property type="component" value="Unassembled WGS sequence"/>
</dbReference>
<dbReference type="GO" id="GO:0008202">
    <property type="term" value="P:steroid metabolic process"/>
    <property type="evidence" value="ECO:0007669"/>
    <property type="project" value="TreeGrafter"/>
</dbReference>
<dbReference type="PANTHER" id="PTHR10801">
    <property type="entry name" value="24-DEHYDROCHOLESTEROL REDUCTASE"/>
    <property type="match status" value="1"/>
</dbReference>
<protein>
    <submittedName>
        <fullName evidence="2">DNA-directed DNA polymerase</fullName>
    </submittedName>
</protein>
<dbReference type="InterPro" id="IPR040165">
    <property type="entry name" value="Diminuto-like"/>
</dbReference>
<sequence>MRDVGGYSLYADLFVTEDEFNQMFDLTLYNAVRKKYHCEGAFPKLYDKVFELISLRSLIKVKKKKPTF</sequence>
<keyword evidence="1" id="KW-1185">Reference proteome</keyword>
<dbReference type="PANTHER" id="PTHR10801:SF2">
    <property type="entry name" value="FAD-BINDING PCMH-TYPE DOMAIN-CONTAINING PROTEIN"/>
    <property type="match status" value="1"/>
</dbReference>
<dbReference type="GO" id="GO:0016020">
    <property type="term" value="C:membrane"/>
    <property type="evidence" value="ECO:0007669"/>
    <property type="project" value="TreeGrafter"/>
</dbReference>
<proteinExistence type="predicted"/>
<name>A0A7E4V479_PANRE</name>
<evidence type="ECO:0000313" key="2">
    <source>
        <dbReference type="WBParaSite" id="Pan_g1640.t1"/>
    </source>
</evidence>
<dbReference type="WBParaSite" id="Pan_g1640.t1">
    <property type="protein sequence ID" value="Pan_g1640.t1"/>
    <property type="gene ID" value="Pan_g1640"/>
</dbReference>
<dbReference type="AlphaFoldDB" id="A0A7E4V479"/>
<dbReference type="GO" id="GO:0000246">
    <property type="term" value="F:Delta24(24-1) sterol reductase activity"/>
    <property type="evidence" value="ECO:0007669"/>
    <property type="project" value="TreeGrafter"/>
</dbReference>
<accession>A0A7E4V479</accession>
<evidence type="ECO:0000313" key="1">
    <source>
        <dbReference type="Proteomes" id="UP000492821"/>
    </source>
</evidence>
<reference evidence="1" key="1">
    <citation type="journal article" date="2013" name="Genetics">
        <title>The draft genome and transcriptome of Panagrellus redivivus are shaped by the harsh demands of a free-living lifestyle.</title>
        <authorList>
            <person name="Srinivasan J."/>
            <person name="Dillman A.R."/>
            <person name="Macchietto M.G."/>
            <person name="Heikkinen L."/>
            <person name="Lakso M."/>
            <person name="Fracchia K.M."/>
            <person name="Antoshechkin I."/>
            <person name="Mortazavi A."/>
            <person name="Wong G."/>
            <person name="Sternberg P.W."/>
        </authorList>
    </citation>
    <scope>NUCLEOTIDE SEQUENCE [LARGE SCALE GENOMIC DNA]</scope>
    <source>
        <strain evidence="1">MT8872</strain>
    </source>
</reference>
<organism evidence="1 2">
    <name type="scientific">Panagrellus redivivus</name>
    <name type="common">Microworm</name>
    <dbReference type="NCBI Taxonomy" id="6233"/>
    <lineage>
        <taxon>Eukaryota</taxon>
        <taxon>Metazoa</taxon>
        <taxon>Ecdysozoa</taxon>
        <taxon>Nematoda</taxon>
        <taxon>Chromadorea</taxon>
        <taxon>Rhabditida</taxon>
        <taxon>Tylenchina</taxon>
        <taxon>Panagrolaimomorpha</taxon>
        <taxon>Panagrolaimoidea</taxon>
        <taxon>Panagrolaimidae</taxon>
        <taxon>Panagrellus</taxon>
    </lineage>
</organism>
<dbReference type="GO" id="GO:0005737">
    <property type="term" value="C:cytoplasm"/>
    <property type="evidence" value="ECO:0007669"/>
    <property type="project" value="TreeGrafter"/>
</dbReference>